<dbReference type="GO" id="GO:0004519">
    <property type="term" value="F:endonuclease activity"/>
    <property type="evidence" value="ECO:0007669"/>
    <property type="project" value="UniProtKB-KW"/>
</dbReference>
<evidence type="ECO:0000313" key="4">
    <source>
        <dbReference type="EMBL" id="MBB3061860.1"/>
    </source>
</evidence>
<keyword evidence="4" id="KW-0378">Hydrolase</keyword>
<feature type="region of interest" description="Disordered" evidence="1">
    <location>
        <begin position="324"/>
        <end position="349"/>
    </location>
</feature>
<feature type="compositionally biased region" description="Basic and acidic residues" evidence="1">
    <location>
        <begin position="337"/>
        <end position="349"/>
    </location>
</feature>
<dbReference type="InterPro" id="IPR005135">
    <property type="entry name" value="Endo/exonuclease/phosphatase"/>
</dbReference>
<organism evidence="4 5">
    <name type="scientific">Microbulbifer rhizosphaerae</name>
    <dbReference type="NCBI Taxonomy" id="1562603"/>
    <lineage>
        <taxon>Bacteria</taxon>
        <taxon>Pseudomonadati</taxon>
        <taxon>Pseudomonadota</taxon>
        <taxon>Gammaproteobacteria</taxon>
        <taxon>Cellvibrionales</taxon>
        <taxon>Microbulbiferaceae</taxon>
        <taxon>Microbulbifer</taxon>
    </lineage>
</organism>
<dbReference type="Pfam" id="PF03372">
    <property type="entry name" value="Exo_endo_phos"/>
    <property type="match status" value="1"/>
</dbReference>
<keyword evidence="4" id="KW-0255">Endonuclease</keyword>
<dbReference type="SUPFAM" id="SSF56219">
    <property type="entry name" value="DNase I-like"/>
    <property type="match status" value="1"/>
</dbReference>
<keyword evidence="2" id="KW-0812">Transmembrane</keyword>
<keyword evidence="5" id="KW-1185">Reference proteome</keyword>
<proteinExistence type="predicted"/>
<feature type="domain" description="Endonuclease/exonuclease/phosphatase" evidence="3">
    <location>
        <begin position="103"/>
        <end position="310"/>
    </location>
</feature>
<feature type="transmembrane region" description="Helical" evidence="2">
    <location>
        <begin position="6"/>
        <end position="24"/>
    </location>
</feature>
<sequence>MADYWILAATFAVVVLTVLPVWHFEAWWIRVLDFPRLQLFLLALAVLALQLILLDLSEPGSWLAIAVVLACAGYQVWWITPYNRLFPVEVDSARAGGDRLSFITANVLASNRNAAALLRLVRQHRPDILVTLESNHWWQERLDELEADYPYAIKCPQENRYGMHVYSQLPLSDCATEFLVEKDVPSMQAVATLPSGHRVWLHFVHPAPPSPVENEESSERDAELILVARRVAGSEMPVVVTGDLNDVAWSETTRLFRKISDLLDPRVGRGMFNTFHTSYWFLRWPLDHVFHSHHFTLGEMTRLPPFGSDHFALLFTLVLQPNSRDEDDGLEAEEEDRQWANEKLKRRDS</sequence>
<name>A0A7W4WCS7_9GAMM</name>
<feature type="transmembrane region" description="Helical" evidence="2">
    <location>
        <begin position="60"/>
        <end position="79"/>
    </location>
</feature>
<comment type="caution">
    <text evidence="4">The sequence shown here is derived from an EMBL/GenBank/DDBJ whole genome shotgun (WGS) entry which is preliminary data.</text>
</comment>
<gene>
    <name evidence="4" type="ORF">FHS09_002703</name>
</gene>
<keyword evidence="2" id="KW-0472">Membrane</keyword>
<dbReference type="GO" id="GO:0004527">
    <property type="term" value="F:exonuclease activity"/>
    <property type="evidence" value="ECO:0007669"/>
    <property type="project" value="UniProtKB-KW"/>
</dbReference>
<evidence type="ECO:0000259" key="3">
    <source>
        <dbReference type="Pfam" id="PF03372"/>
    </source>
</evidence>
<evidence type="ECO:0000256" key="2">
    <source>
        <dbReference type="SAM" id="Phobius"/>
    </source>
</evidence>
<keyword evidence="4" id="KW-0269">Exonuclease</keyword>
<dbReference type="EMBL" id="JACHWZ010000012">
    <property type="protein sequence ID" value="MBB3061860.1"/>
    <property type="molecule type" value="Genomic_DNA"/>
</dbReference>
<dbReference type="Gene3D" id="3.60.10.10">
    <property type="entry name" value="Endonuclease/exonuclease/phosphatase"/>
    <property type="match status" value="1"/>
</dbReference>
<dbReference type="Proteomes" id="UP000535937">
    <property type="component" value="Unassembled WGS sequence"/>
</dbReference>
<accession>A0A7W4WCS7</accession>
<evidence type="ECO:0000313" key="5">
    <source>
        <dbReference type="Proteomes" id="UP000535937"/>
    </source>
</evidence>
<dbReference type="InterPro" id="IPR036691">
    <property type="entry name" value="Endo/exonu/phosph_ase_sf"/>
</dbReference>
<reference evidence="4 5" key="1">
    <citation type="submission" date="2020-08" db="EMBL/GenBank/DDBJ databases">
        <title>Genomic Encyclopedia of Type Strains, Phase III (KMG-III): the genomes of soil and plant-associated and newly described type strains.</title>
        <authorList>
            <person name="Whitman W."/>
        </authorList>
    </citation>
    <scope>NUCLEOTIDE SEQUENCE [LARGE SCALE GENOMIC DNA]</scope>
    <source>
        <strain evidence="4 5">CECT 8799</strain>
    </source>
</reference>
<feature type="compositionally biased region" description="Acidic residues" evidence="1">
    <location>
        <begin position="325"/>
        <end position="336"/>
    </location>
</feature>
<protein>
    <submittedName>
        <fullName evidence="4">Endonuclease/exonuclease/phosphatase (EEP) superfamily protein YafD</fullName>
    </submittedName>
</protein>
<keyword evidence="2" id="KW-1133">Transmembrane helix</keyword>
<feature type="transmembrane region" description="Helical" evidence="2">
    <location>
        <begin position="36"/>
        <end position="54"/>
    </location>
</feature>
<dbReference type="AlphaFoldDB" id="A0A7W4WCS7"/>
<evidence type="ECO:0000256" key="1">
    <source>
        <dbReference type="SAM" id="MobiDB-lite"/>
    </source>
</evidence>
<keyword evidence="4" id="KW-0540">Nuclease</keyword>
<dbReference type="RefSeq" id="WP_183460649.1">
    <property type="nucleotide sequence ID" value="NZ_JACHWZ010000012.1"/>
</dbReference>